<proteinExistence type="predicted"/>
<keyword evidence="4" id="KW-1185">Reference proteome</keyword>
<protein>
    <submittedName>
        <fullName evidence="3">Uncharacterized protein</fullName>
    </submittedName>
</protein>
<feature type="compositionally biased region" description="Basic and acidic residues" evidence="1">
    <location>
        <begin position="60"/>
        <end position="69"/>
    </location>
</feature>
<evidence type="ECO:0000313" key="3">
    <source>
        <dbReference type="EMBL" id="KAG2253180.1"/>
    </source>
</evidence>
<keyword evidence="2" id="KW-1133">Transmembrane helix</keyword>
<dbReference type="OrthoDB" id="1910203at2759"/>
<keyword evidence="2" id="KW-0472">Membrane</keyword>
<dbReference type="Proteomes" id="UP000886595">
    <property type="component" value="Unassembled WGS sequence"/>
</dbReference>
<comment type="caution">
    <text evidence="3">The sequence shown here is derived from an EMBL/GenBank/DDBJ whole genome shotgun (WGS) entry which is preliminary data.</text>
</comment>
<gene>
    <name evidence="3" type="ORF">Bca52824_083316</name>
</gene>
<name>A0A8X7PL50_BRACI</name>
<sequence>MRNLQSLRLQLLFCTLFTIGLVTLLMIDAFVLENNSEAKTAKEITAAKTINNSIVQAKEVQQELEDRPSNGDLIYAGSKRTVPRGPDPIHNRRAGNSGRPPGSA</sequence>
<accession>A0A8X7PL50</accession>
<dbReference type="EMBL" id="JAAMPC010000016">
    <property type="protein sequence ID" value="KAG2253180.1"/>
    <property type="molecule type" value="Genomic_DNA"/>
</dbReference>
<dbReference type="PANTHER" id="PTHR34277:SF2">
    <property type="entry name" value="CLAVATA3_ESR (CLE)-RELATED PROTEIN 26"/>
    <property type="match status" value="1"/>
</dbReference>
<evidence type="ECO:0000313" key="4">
    <source>
        <dbReference type="Proteomes" id="UP000886595"/>
    </source>
</evidence>
<feature type="transmembrane region" description="Helical" evidence="2">
    <location>
        <begin position="12"/>
        <end position="32"/>
    </location>
</feature>
<reference evidence="3 4" key="1">
    <citation type="submission" date="2020-02" db="EMBL/GenBank/DDBJ databases">
        <authorList>
            <person name="Ma Q."/>
            <person name="Huang Y."/>
            <person name="Song X."/>
            <person name="Pei D."/>
        </authorList>
    </citation>
    <scope>NUCLEOTIDE SEQUENCE [LARGE SCALE GENOMIC DNA]</scope>
    <source>
        <strain evidence="3">Sxm20200214</strain>
        <tissue evidence="3">Leaf</tissue>
    </source>
</reference>
<dbReference type="InterPro" id="IPR039316">
    <property type="entry name" value="CLE25/26"/>
</dbReference>
<evidence type="ECO:0000256" key="1">
    <source>
        <dbReference type="SAM" id="MobiDB-lite"/>
    </source>
</evidence>
<dbReference type="PANTHER" id="PTHR34277">
    <property type="entry name" value="CLAVATA3/ESR (CLE)-RELATED PROTEIN 26"/>
    <property type="match status" value="1"/>
</dbReference>
<keyword evidence="2" id="KW-0812">Transmembrane</keyword>
<organism evidence="3 4">
    <name type="scientific">Brassica carinata</name>
    <name type="common">Ethiopian mustard</name>
    <name type="synonym">Abyssinian cabbage</name>
    <dbReference type="NCBI Taxonomy" id="52824"/>
    <lineage>
        <taxon>Eukaryota</taxon>
        <taxon>Viridiplantae</taxon>
        <taxon>Streptophyta</taxon>
        <taxon>Embryophyta</taxon>
        <taxon>Tracheophyta</taxon>
        <taxon>Spermatophyta</taxon>
        <taxon>Magnoliopsida</taxon>
        <taxon>eudicotyledons</taxon>
        <taxon>Gunneridae</taxon>
        <taxon>Pentapetalae</taxon>
        <taxon>rosids</taxon>
        <taxon>malvids</taxon>
        <taxon>Brassicales</taxon>
        <taxon>Brassicaceae</taxon>
        <taxon>Brassiceae</taxon>
        <taxon>Brassica</taxon>
    </lineage>
</organism>
<feature type="region of interest" description="Disordered" evidence="1">
    <location>
        <begin position="60"/>
        <end position="104"/>
    </location>
</feature>
<dbReference type="AlphaFoldDB" id="A0A8X7PL50"/>
<evidence type="ECO:0000256" key="2">
    <source>
        <dbReference type="SAM" id="Phobius"/>
    </source>
</evidence>